<reference evidence="14 15" key="1">
    <citation type="submission" date="2020-07" db="EMBL/GenBank/DDBJ databases">
        <title>Sequencing the genomes of 1000 actinobacteria strains.</title>
        <authorList>
            <person name="Klenk H.-P."/>
        </authorList>
    </citation>
    <scope>NUCLEOTIDE SEQUENCE [LARGE SCALE GENOMIC DNA]</scope>
    <source>
        <strain evidence="14 15">DSM 29531</strain>
    </source>
</reference>
<evidence type="ECO:0000256" key="7">
    <source>
        <dbReference type="ARBA" id="ARBA00022958"/>
    </source>
</evidence>
<comment type="catalytic activity">
    <reaction evidence="12">
        <text>K(+)(in) = K(+)(out)</text>
        <dbReference type="Rhea" id="RHEA:29463"/>
        <dbReference type="ChEBI" id="CHEBI:29103"/>
    </reaction>
</comment>
<sequence>MDKTRLEAFSDGVIAVAITLLVIDLRVPEPAHDASLAHRLGEQWPNFAAYVVSFLTIGVIWVNHHATLRRLRAVDRSILFLNLALLMTIVLLPFTTALMARYLLEDSGRTLAAAIYGGSLLLMSAVFLTMNWHLLRNRTHLLHADISPAYRRTVLSRNLIGVAPYLLATAAAFVSPYLTLAISAAVAVYFVLPGTTPDTPGEA</sequence>
<keyword evidence="11" id="KW-0407">Ion channel</keyword>
<feature type="transmembrane region" description="Helical" evidence="13">
    <location>
        <begin position="165"/>
        <end position="192"/>
    </location>
</feature>
<comment type="subcellular location">
    <subcellularLocation>
        <location evidence="1">Membrane</location>
        <topology evidence="1">Multi-pass membrane protein</topology>
    </subcellularLocation>
</comment>
<keyword evidence="6" id="KW-0631">Potassium channel</keyword>
<dbReference type="GO" id="GO:0015252">
    <property type="term" value="F:proton channel activity"/>
    <property type="evidence" value="ECO:0007669"/>
    <property type="project" value="InterPro"/>
</dbReference>
<dbReference type="RefSeq" id="WP_179479376.1">
    <property type="nucleotide sequence ID" value="NZ_JACCFW010000001.1"/>
</dbReference>
<dbReference type="PANTHER" id="PTHR31462">
    <property type="entry name" value="ENDOSOMAL/LYSOSOMAL POTASSIUM CHANNEL TMEM175"/>
    <property type="match status" value="1"/>
</dbReference>
<dbReference type="EMBL" id="JACCFW010000001">
    <property type="protein sequence ID" value="NYJ73871.1"/>
    <property type="molecule type" value="Genomic_DNA"/>
</dbReference>
<evidence type="ECO:0000256" key="12">
    <source>
        <dbReference type="ARBA" id="ARBA00034430"/>
    </source>
</evidence>
<evidence type="ECO:0000256" key="10">
    <source>
        <dbReference type="ARBA" id="ARBA00023136"/>
    </source>
</evidence>
<evidence type="ECO:0000313" key="14">
    <source>
        <dbReference type="EMBL" id="NYJ73871.1"/>
    </source>
</evidence>
<dbReference type="GO" id="GO:0016020">
    <property type="term" value="C:membrane"/>
    <property type="evidence" value="ECO:0007669"/>
    <property type="project" value="UniProtKB-SubCell"/>
</dbReference>
<feature type="transmembrane region" description="Helical" evidence="13">
    <location>
        <begin position="9"/>
        <end position="27"/>
    </location>
</feature>
<name>A0A853DG75_9MICO</name>
<feature type="transmembrane region" description="Helical" evidence="13">
    <location>
        <begin position="47"/>
        <end position="66"/>
    </location>
</feature>
<evidence type="ECO:0000256" key="9">
    <source>
        <dbReference type="ARBA" id="ARBA00023065"/>
    </source>
</evidence>
<dbReference type="Proteomes" id="UP000571817">
    <property type="component" value="Unassembled WGS sequence"/>
</dbReference>
<keyword evidence="15" id="KW-1185">Reference proteome</keyword>
<feature type="transmembrane region" description="Helical" evidence="13">
    <location>
        <begin position="110"/>
        <end position="130"/>
    </location>
</feature>
<comment type="caution">
    <text evidence="14">The sequence shown here is derived from an EMBL/GenBank/DDBJ whole genome shotgun (WGS) entry which is preliminary data.</text>
</comment>
<keyword evidence="7" id="KW-0630">Potassium</keyword>
<protein>
    <submittedName>
        <fullName evidence="14">Putative membrane protein</fullName>
    </submittedName>
</protein>
<accession>A0A853DG75</accession>
<gene>
    <name evidence="14" type="ORF">HNR15_000834</name>
</gene>
<evidence type="ECO:0000256" key="8">
    <source>
        <dbReference type="ARBA" id="ARBA00022989"/>
    </source>
</evidence>
<evidence type="ECO:0000256" key="6">
    <source>
        <dbReference type="ARBA" id="ARBA00022826"/>
    </source>
</evidence>
<keyword evidence="5 13" id="KW-0812">Transmembrane</keyword>
<dbReference type="PANTHER" id="PTHR31462:SF5">
    <property type="entry name" value="ENDOSOMAL_LYSOSOMAL PROTON CHANNEL TMEM175"/>
    <property type="match status" value="1"/>
</dbReference>
<dbReference type="InterPro" id="IPR010617">
    <property type="entry name" value="TMEM175-like"/>
</dbReference>
<evidence type="ECO:0000256" key="4">
    <source>
        <dbReference type="ARBA" id="ARBA00022538"/>
    </source>
</evidence>
<comment type="similarity">
    <text evidence="2">Belongs to the TMEM175 family.</text>
</comment>
<organism evidence="14 15">
    <name type="scientific">Allobranchiibius huperziae</name>
    <dbReference type="NCBI Taxonomy" id="1874116"/>
    <lineage>
        <taxon>Bacteria</taxon>
        <taxon>Bacillati</taxon>
        <taxon>Actinomycetota</taxon>
        <taxon>Actinomycetes</taxon>
        <taxon>Micrococcales</taxon>
        <taxon>Dermacoccaceae</taxon>
        <taxon>Allobranchiibius</taxon>
    </lineage>
</organism>
<dbReference type="GO" id="GO:0005267">
    <property type="term" value="F:potassium channel activity"/>
    <property type="evidence" value="ECO:0007669"/>
    <property type="project" value="UniProtKB-KW"/>
</dbReference>
<keyword evidence="9" id="KW-0406">Ion transport</keyword>
<evidence type="ECO:0000256" key="3">
    <source>
        <dbReference type="ARBA" id="ARBA00022448"/>
    </source>
</evidence>
<keyword evidence="3" id="KW-0813">Transport</keyword>
<keyword evidence="10 13" id="KW-0472">Membrane</keyword>
<evidence type="ECO:0000256" key="13">
    <source>
        <dbReference type="SAM" id="Phobius"/>
    </source>
</evidence>
<evidence type="ECO:0000256" key="5">
    <source>
        <dbReference type="ARBA" id="ARBA00022692"/>
    </source>
</evidence>
<keyword evidence="8 13" id="KW-1133">Transmembrane helix</keyword>
<evidence type="ECO:0000313" key="15">
    <source>
        <dbReference type="Proteomes" id="UP000571817"/>
    </source>
</evidence>
<evidence type="ECO:0000256" key="11">
    <source>
        <dbReference type="ARBA" id="ARBA00023303"/>
    </source>
</evidence>
<evidence type="ECO:0000256" key="2">
    <source>
        <dbReference type="ARBA" id="ARBA00006920"/>
    </source>
</evidence>
<dbReference type="Pfam" id="PF06736">
    <property type="entry name" value="TMEM175"/>
    <property type="match status" value="1"/>
</dbReference>
<feature type="transmembrane region" description="Helical" evidence="13">
    <location>
        <begin position="78"/>
        <end position="104"/>
    </location>
</feature>
<keyword evidence="4" id="KW-0633">Potassium transport</keyword>
<evidence type="ECO:0000256" key="1">
    <source>
        <dbReference type="ARBA" id="ARBA00004141"/>
    </source>
</evidence>
<dbReference type="AlphaFoldDB" id="A0A853DG75"/>
<proteinExistence type="inferred from homology"/>